<reference evidence="2 3" key="1">
    <citation type="submission" date="2018-09" db="EMBL/GenBank/DDBJ databases">
        <title>Genomic investigation of the strawberry pathogen Phytophthora fragariae indicates pathogenicity is determined by transcriptional variation in three key races.</title>
        <authorList>
            <person name="Adams T.M."/>
            <person name="Armitage A.D."/>
            <person name="Sobczyk M.K."/>
            <person name="Bates H.J."/>
            <person name="Dunwell J.M."/>
            <person name="Nellist C.F."/>
            <person name="Harrison R.J."/>
        </authorList>
    </citation>
    <scope>NUCLEOTIDE SEQUENCE [LARGE SCALE GENOMIC DNA]</scope>
    <source>
        <strain evidence="2 3">SCRP324</strain>
    </source>
</reference>
<feature type="signal peptide" evidence="1">
    <location>
        <begin position="1"/>
        <end position="15"/>
    </location>
</feature>
<keyword evidence="1" id="KW-0732">Signal</keyword>
<organism evidence="2 3">
    <name type="scientific">Phytophthora rubi</name>
    <dbReference type="NCBI Taxonomy" id="129364"/>
    <lineage>
        <taxon>Eukaryota</taxon>
        <taxon>Sar</taxon>
        <taxon>Stramenopiles</taxon>
        <taxon>Oomycota</taxon>
        <taxon>Peronosporomycetes</taxon>
        <taxon>Peronosporales</taxon>
        <taxon>Peronosporaceae</taxon>
        <taxon>Phytophthora</taxon>
    </lineage>
</organism>
<proteinExistence type="predicted"/>
<protein>
    <recommendedName>
        <fullName evidence="4">Secreted protein</fullName>
    </recommendedName>
</protein>
<dbReference type="AlphaFoldDB" id="A0A6A3NGZ4"/>
<dbReference type="Proteomes" id="UP000435112">
    <property type="component" value="Unassembled WGS sequence"/>
</dbReference>
<dbReference type="EMBL" id="QXFU01000143">
    <property type="protein sequence ID" value="KAE9042598.1"/>
    <property type="molecule type" value="Genomic_DNA"/>
</dbReference>
<evidence type="ECO:0000256" key="1">
    <source>
        <dbReference type="SAM" id="SignalP"/>
    </source>
</evidence>
<feature type="chain" id="PRO_5025421275" description="Secreted protein" evidence="1">
    <location>
        <begin position="16"/>
        <end position="75"/>
    </location>
</feature>
<evidence type="ECO:0008006" key="4">
    <source>
        <dbReference type="Google" id="ProtNLM"/>
    </source>
</evidence>
<evidence type="ECO:0000313" key="2">
    <source>
        <dbReference type="EMBL" id="KAE9042598.1"/>
    </source>
</evidence>
<sequence>MSGVLVFCWCGASAAINCFRTRLYICCFPIQIVRRSDAFCLKRSNPRAGQISSINHFCIDVGSLCYATVHLLCCP</sequence>
<name>A0A6A3NGZ4_9STRA</name>
<comment type="caution">
    <text evidence="2">The sequence shown here is derived from an EMBL/GenBank/DDBJ whole genome shotgun (WGS) entry which is preliminary data.</text>
</comment>
<accession>A0A6A3NGZ4</accession>
<gene>
    <name evidence="2" type="ORF">PR002_g3817</name>
</gene>
<evidence type="ECO:0000313" key="3">
    <source>
        <dbReference type="Proteomes" id="UP000435112"/>
    </source>
</evidence>